<comment type="caution">
    <text evidence="6">The sequence shown here is derived from an EMBL/GenBank/DDBJ whole genome shotgun (WGS) entry which is preliminary data.</text>
</comment>
<organism evidence="6 7">
    <name type="scientific">Desulfovibrio subterraneus</name>
    <dbReference type="NCBI Taxonomy" id="2718620"/>
    <lineage>
        <taxon>Bacteria</taxon>
        <taxon>Pseudomonadati</taxon>
        <taxon>Thermodesulfobacteriota</taxon>
        <taxon>Desulfovibrionia</taxon>
        <taxon>Desulfovibrionales</taxon>
        <taxon>Desulfovibrionaceae</taxon>
        <taxon>Desulfovibrio</taxon>
    </lineage>
</organism>
<dbReference type="Pfam" id="PF00126">
    <property type="entry name" value="HTH_1"/>
    <property type="match status" value="1"/>
</dbReference>
<keyword evidence="7" id="KW-1185">Reference proteome</keyword>
<evidence type="ECO:0000256" key="4">
    <source>
        <dbReference type="ARBA" id="ARBA00023163"/>
    </source>
</evidence>
<evidence type="ECO:0000256" key="2">
    <source>
        <dbReference type="ARBA" id="ARBA00023015"/>
    </source>
</evidence>
<dbReference type="AlphaFoldDB" id="A0A7J0BFR9"/>
<dbReference type="GO" id="GO:0003677">
    <property type="term" value="F:DNA binding"/>
    <property type="evidence" value="ECO:0007669"/>
    <property type="project" value="UniProtKB-KW"/>
</dbReference>
<evidence type="ECO:0000256" key="3">
    <source>
        <dbReference type="ARBA" id="ARBA00023125"/>
    </source>
</evidence>
<accession>A0A7J0BFR9</accession>
<dbReference type="Gene3D" id="3.40.190.10">
    <property type="entry name" value="Periplasmic binding protein-like II"/>
    <property type="match status" value="2"/>
</dbReference>
<evidence type="ECO:0000256" key="1">
    <source>
        <dbReference type="ARBA" id="ARBA00009437"/>
    </source>
</evidence>
<gene>
    <name evidence="6" type="ORF">DSM101010T_04060</name>
</gene>
<dbReference type="CDD" id="cd08417">
    <property type="entry name" value="PBP2_Nitroaromatics_like"/>
    <property type="match status" value="1"/>
</dbReference>
<dbReference type="InterPro" id="IPR005119">
    <property type="entry name" value="LysR_subst-bd"/>
</dbReference>
<feature type="domain" description="HTH lysR-type" evidence="5">
    <location>
        <begin position="11"/>
        <end position="68"/>
    </location>
</feature>
<dbReference type="SUPFAM" id="SSF53850">
    <property type="entry name" value="Periplasmic binding protein-like II"/>
    <property type="match status" value="1"/>
</dbReference>
<evidence type="ECO:0000259" key="5">
    <source>
        <dbReference type="PROSITE" id="PS50931"/>
    </source>
</evidence>
<dbReference type="PROSITE" id="PS50931">
    <property type="entry name" value="HTH_LYSR"/>
    <property type="match status" value="1"/>
</dbReference>
<dbReference type="Gene3D" id="1.10.10.10">
    <property type="entry name" value="Winged helix-like DNA-binding domain superfamily/Winged helix DNA-binding domain"/>
    <property type="match status" value="1"/>
</dbReference>
<proteinExistence type="inferred from homology"/>
<dbReference type="InterPro" id="IPR036390">
    <property type="entry name" value="WH_DNA-bd_sf"/>
</dbReference>
<comment type="similarity">
    <text evidence="1">Belongs to the LysR transcriptional regulatory family.</text>
</comment>
<name>A0A7J0BFR9_9BACT</name>
<protein>
    <submittedName>
        <fullName evidence="6">Transcriptional regulator</fullName>
    </submittedName>
</protein>
<dbReference type="EMBL" id="BLVO01000004">
    <property type="protein sequence ID" value="GFM32041.1"/>
    <property type="molecule type" value="Genomic_DNA"/>
</dbReference>
<dbReference type="Proteomes" id="UP000503840">
    <property type="component" value="Unassembled WGS sequence"/>
</dbReference>
<dbReference type="SUPFAM" id="SSF46785">
    <property type="entry name" value="Winged helix' DNA-binding domain"/>
    <property type="match status" value="1"/>
</dbReference>
<dbReference type="InterPro" id="IPR000847">
    <property type="entry name" value="LysR_HTH_N"/>
</dbReference>
<evidence type="ECO:0000313" key="6">
    <source>
        <dbReference type="EMBL" id="GFM32041.1"/>
    </source>
</evidence>
<dbReference type="InterPro" id="IPR037402">
    <property type="entry name" value="YidZ_PBP2"/>
</dbReference>
<dbReference type="PANTHER" id="PTHR30118">
    <property type="entry name" value="HTH-TYPE TRANSCRIPTIONAL REGULATOR LEUO-RELATED"/>
    <property type="match status" value="1"/>
</dbReference>
<dbReference type="Pfam" id="PF03466">
    <property type="entry name" value="LysR_substrate"/>
    <property type="match status" value="1"/>
</dbReference>
<dbReference type="PANTHER" id="PTHR30118:SF15">
    <property type="entry name" value="TRANSCRIPTIONAL REGULATORY PROTEIN"/>
    <property type="match status" value="1"/>
</dbReference>
<dbReference type="InterPro" id="IPR036388">
    <property type="entry name" value="WH-like_DNA-bd_sf"/>
</dbReference>
<keyword evidence="4" id="KW-0804">Transcription</keyword>
<dbReference type="GO" id="GO:0003700">
    <property type="term" value="F:DNA-binding transcription factor activity"/>
    <property type="evidence" value="ECO:0007669"/>
    <property type="project" value="InterPro"/>
</dbReference>
<keyword evidence="2" id="KW-0805">Transcription regulation</keyword>
<sequence>MTMNDVHAASFDLNLFAVFAAVYRRRNLTLAGGDLNLSQSAVSHALGRLRVRFDDPLFIRQGNVMEPTALAETIAPGILSGLEMLDGAVRDMGNFEPSEAQRTFRIGMNDYGGAIVLPPLTERVRAEAPGVSLHIVHTTHEERLRMLEEGEVDAVLGCHPVSGRHILSADLLRDREACVMRADHPLAKGVLEPARFDGVPFIALSLSVSGKHVLYSVLEKAGYALAPVVTIQQELAVPELVRSTGLAGTMAERLARRTVHGDELSIRPLPFPDAEFTLRLFWHASRDAEAGQRWMRDCIFEAAAALPPLGPCVELTRL</sequence>
<reference evidence="6 7" key="1">
    <citation type="submission" date="2020-05" db="EMBL/GenBank/DDBJ databases">
        <title>Draft genome sequence of Desulfovibrio sp. strain HN2T.</title>
        <authorList>
            <person name="Ueno A."/>
            <person name="Tamazawa S."/>
            <person name="Tamamura S."/>
            <person name="Murakami T."/>
            <person name="Kiyama T."/>
            <person name="Inomata H."/>
            <person name="Amano Y."/>
            <person name="Miyakawa K."/>
            <person name="Tamaki H."/>
            <person name="Naganuma T."/>
            <person name="Kaneko K."/>
        </authorList>
    </citation>
    <scope>NUCLEOTIDE SEQUENCE [LARGE SCALE GENOMIC DNA]</scope>
    <source>
        <strain evidence="6 7">HN2</strain>
    </source>
</reference>
<evidence type="ECO:0000313" key="7">
    <source>
        <dbReference type="Proteomes" id="UP000503840"/>
    </source>
</evidence>
<dbReference type="InterPro" id="IPR050389">
    <property type="entry name" value="LysR-type_TF"/>
</dbReference>
<keyword evidence="3" id="KW-0238">DNA-binding</keyword>